<dbReference type="InterPro" id="IPR008979">
    <property type="entry name" value="Galactose-bd-like_sf"/>
</dbReference>
<keyword evidence="2" id="KW-0378">Hydrolase</keyword>
<feature type="domain" description="Beta-mannosidase-like galactose-binding" evidence="8">
    <location>
        <begin position="76"/>
        <end position="145"/>
    </location>
</feature>
<dbReference type="Pfam" id="PF00703">
    <property type="entry name" value="Glyco_hydro_2"/>
    <property type="match status" value="1"/>
</dbReference>
<dbReference type="GO" id="GO:0004553">
    <property type="term" value="F:hydrolase activity, hydrolyzing O-glycosyl compounds"/>
    <property type="evidence" value="ECO:0007669"/>
    <property type="project" value="InterPro"/>
</dbReference>
<comment type="caution">
    <text evidence="9">The sequence shown here is derived from an EMBL/GenBank/DDBJ whole genome shotgun (WGS) entry which is preliminary data.</text>
</comment>
<dbReference type="Pfam" id="PF22666">
    <property type="entry name" value="Glyco_hydro_2_N2"/>
    <property type="match status" value="1"/>
</dbReference>
<evidence type="ECO:0000256" key="1">
    <source>
        <dbReference type="ARBA" id="ARBA00007401"/>
    </source>
</evidence>
<dbReference type="Gene3D" id="2.60.40.10">
    <property type="entry name" value="Immunoglobulins"/>
    <property type="match status" value="3"/>
</dbReference>
<name>H1DI67_9BACT</name>
<protein>
    <recommendedName>
        <fullName evidence="11">Beta-galactosidase</fullName>
    </recommendedName>
</protein>
<dbReference type="Gene3D" id="2.60.120.260">
    <property type="entry name" value="Galactose-binding domain-like"/>
    <property type="match status" value="1"/>
</dbReference>
<accession>H1DI67</accession>
<dbReference type="InterPro" id="IPR006102">
    <property type="entry name" value="Ig-like_GH2"/>
</dbReference>
<dbReference type="InterPro" id="IPR017853">
    <property type="entry name" value="GH"/>
</dbReference>
<dbReference type="InterPro" id="IPR040605">
    <property type="entry name" value="Glyco_hydro2_dom5"/>
</dbReference>
<feature type="domain" description="Glycoside hydrolase family 2 immunoglobulin-like beta-sandwich" evidence="4">
    <location>
        <begin position="191"/>
        <end position="295"/>
    </location>
</feature>
<keyword evidence="10" id="KW-1185">Reference proteome</keyword>
<feature type="domain" description="Glycoside hydrolase family 2" evidence="7">
    <location>
        <begin position="667"/>
        <end position="752"/>
    </location>
</feature>
<evidence type="ECO:0008006" key="11">
    <source>
        <dbReference type="Google" id="ProtNLM"/>
    </source>
</evidence>
<evidence type="ECO:0000259" key="8">
    <source>
        <dbReference type="Pfam" id="PF22666"/>
    </source>
</evidence>
<dbReference type="InterPro" id="IPR006103">
    <property type="entry name" value="Glyco_hydro_2_cat"/>
</dbReference>
<feature type="domain" description="DUF4982" evidence="6">
    <location>
        <begin position="588"/>
        <end position="653"/>
    </location>
</feature>
<comment type="similarity">
    <text evidence="1">Belongs to the glycosyl hydrolase 2 family.</text>
</comment>
<dbReference type="EMBL" id="ADMC01000025">
    <property type="protein sequence ID" value="EHP46479.1"/>
    <property type="molecule type" value="Genomic_DNA"/>
</dbReference>
<dbReference type="SUPFAM" id="SSF49785">
    <property type="entry name" value="Galactose-binding domain-like"/>
    <property type="match status" value="1"/>
</dbReference>
<evidence type="ECO:0000259" key="5">
    <source>
        <dbReference type="Pfam" id="PF02836"/>
    </source>
</evidence>
<dbReference type="InterPro" id="IPR006101">
    <property type="entry name" value="Glyco_hydro_2"/>
</dbReference>
<dbReference type="STRING" id="742817.HMPREF9449_02096"/>
<evidence type="ECO:0000259" key="6">
    <source>
        <dbReference type="Pfam" id="PF16355"/>
    </source>
</evidence>
<dbReference type="HOGENOM" id="CLU_006501_5_1_10"/>
<reference evidence="9 10" key="1">
    <citation type="submission" date="2012-01" db="EMBL/GenBank/DDBJ databases">
        <title>The Genome Sequence of Odoribacter laneus YIT 12061.</title>
        <authorList>
            <consortium name="The Broad Institute Genome Sequencing Platform"/>
            <person name="Earl A."/>
            <person name="Ward D."/>
            <person name="Feldgarden M."/>
            <person name="Gevers D."/>
            <person name="Morotomi M."/>
            <person name="Young S.K."/>
            <person name="Zeng Q."/>
            <person name="Gargeya S."/>
            <person name="Fitzgerald M."/>
            <person name="Haas B."/>
            <person name="Abouelleil A."/>
            <person name="Alvarado L."/>
            <person name="Arachchi H.M."/>
            <person name="Berlin A."/>
            <person name="Chapman S.B."/>
            <person name="Gearin G."/>
            <person name="Goldberg J."/>
            <person name="Griggs A."/>
            <person name="Gujja S."/>
            <person name="Hansen M."/>
            <person name="Heiman D."/>
            <person name="Howarth C."/>
            <person name="Larimer J."/>
            <person name="Lui A."/>
            <person name="MacDonald P.J.P."/>
            <person name="McCowen C."/>
            <person name="Montmayeur A."/>
            <person name="Murphy C."/>
            <person name="Neiman D."/>
            <person name="Pearson M."/>
            <person name="Priest M."/>
            <person name="Roberts A."/>
            <person name="Saif S."/>
            <person name="Shea T."/>
            <person name="Sisk P."/>
            <person name="Stolte C."/>
            <person name="Sykes S."/>
            <person name="Wortman J."/>
            <person name="Nusbaum C."/>
            <person name="Birren B."/>
        </authorList>
    </citation>
    <scope>NUCLEOTIDE SEQUENCE [LARGE SCALE GENOMIC DNA]</scope>
    <source>
        <strain evidence="9 10">YIT 12061</strain>
    </source>
</reference>
<dbReference type="InterPro" id="IPR032311">
    <property type="entry name" value="DUF4982"/>
</dbReference>
<dbReference type="GO" id="GO:0005975">
    <property type="term" value="P:carbohydrate metabolic process"/>
    <property type="evidence" value="ECO:0007669"/>
    <property type="project" value="InterPro"/>
</dbReference>
<dbReference type="Pfam" id="PF02836">
    <property type="entry name" value="Glyco_hydro_2_C"/>
    <property type="match status" value="1"/>
</dbReference>
<dbReference type="InterPro" id="IPR036156">
    <property type="entry name" value="Beta-gal/glucu_dom_sf"/>
</dbReference>
<organism evidence="9 10">
    <name type="scientific">Odoribacter laneus YIT 12061</name>
    <dbReference type="NCBI Taxonomy" id="742817"/>
    <lineage>
        <taxon>Bacteria</taxon>
        <taxon>Pseudomonadati</taxon>
        <taxon>Bacteroidota</taxon>
        <taxon>Bacteroidia</taxon>
        <taxon>Bacteroidales</taxon>
        <taxon>Odoribacteraceae</taxon>
        <taxon>Odoribacter</taxon>
    </lineage>
</organism>
<gene>
    <name evidence="9" type="ORF">HMPREF9449_02096</name>
</gene>
<dbReference type="PANTHER" id="PTHR42732:SF1">
    <property type="entry name" value="BETA-MANNOSIDASE"/>
    <property type="match status" value="1"/>
</dbReference>
<dbReference type="eggNOG" id="COG3250">
    <property type="taxonomic scope" value="Bacteria"/>
</dbReference>
<dbReference type="PATRIC" id="fig|742817.3.peg.2239"/>
<dbReference type="Proteomes" id="UP000004892">
    <property type="component" value="Unassembled WGS sequence"/>
</dbReference>
<evidence type="ECO:0000259" key="4">
    <source>
        <dbReference type="Pfam" id="PF00703"/>
    </source>
</evidence>
<sequence length="759" mass="86688">MKLFLCIAYCILLGGCGKNVDTERSSTDLFNDGWLFVRSDSQPAAIRPDKMEKVILPHTPRLEPLTVNNQWQGICYYAKKFMLPEALKGKLLFIRFDGAMNVADVWLNGKHLLTHTGGYLPFTVPLNSALETEAENTLLVRLDNRDNKITGPKPLRLLDFCTYGGLYRNVWLISKDSLYITDPVSRKEGGIFVHASALSEEKADLHIRTNIANFFTGNKRADIEYEIHDPSGRIVSSYREMLSIRSKEDTTLNVVCQLKRPVLWSPESPSLYTLNINVRQRNRLMDSEKVRFGIRDLKITPEGLWLNGKKRFLRGVNRHQEYPYIGYALSDEAQYRDARKIKEAGFDYVRLSHYPQSPAFLEACDEMGVLVLDAILGWQYFGDSLFIEHALHSARELIRRDRNHPSLLAWELSINETPMPSTFTKAVNQIAREEFPYPDCYTAGWIRNAYSIYIEARQHRHDLYPSQPLLVSEYGDWEYYAQNAGFHQNNWKDLLPEERSSRQPRFSGEKRLLQQARNIQEAHNDNLKTPAFADGYWAMFDYNRGYADDIEYSGIMDITRIPKFSYYFFRSQRTTPDVLFIASYWQPGESQQVRVFGNCEEVELYVDDLLVERRKPDTDIFSSQLTHPPFTFNVSCKKPGTVKAVGFRKGKVVSEHKVTTAGKPTHLKLVVDESGIAPARNDVVFVYALICDKQGSLVHSASDSIIFHIEGAQLCSPAFLQAEAGIATALIRTGNMPGHIRISAEAKGMPQADKEIIIE</sequence>
<dbReference type="InterPro" id="IPR054593">
    <property type="entry name" value="Beta-mannosidase-like_N2"/>
</dbReference>
<dbReference type="GeneID" id="98069653"/>
<feature type="domain" description="Glycoside hydrolase family 2 catalytic" evidence="5">
    <location>
        <begin position="298"/>
        <end position="422"/>
    </location>
</feature>
<evidence type="ECO:0000256" key="2">
    <source>
        <dbReference type="ARBA" id="ARBA00022801"/>
    </source>
</evidence>
<dbReference type="Pfam" id="PF16355">
    <property type="entry name" value="DUF4982"/>
    <property type="match status" value="1"/>
</dbReference>
<evidence type="ECO:0000259" key="7">
    <source>
        <dbReference type="Pfam" id="PF18565"/>
    </source>
</evidence>
<keyword evidence="3" id="KW-0326">Glycosidase</keyword>
<dbReference type="SUPFAM" id="SSF51445">
    <property type="entry name" value="(Trans)glycosidases"/>
    <property type="match status" value="1"/>
</dbReference>
<dbReference type="AlphaFoldDB" id="H1DI67"/>
<dbReference type="PANTHER" id="PTHR42732">
    <property type="entry name" value="BETA-GALACTOSIDASE"/>
    <property type="match status" value="1"/>
</dbReference>
<dbReference type="SUPFAM" id="SSF49303">
    <property type="entry name" value="beta-Galactosidase/glucuronidase domain"/>
    <property type="match status" value="1"/>
</dbReference>
<proteinExistence type="inferred from homology"/>
<dbReference type="PRINTS" id="PR00132">
    <property type="entry name" value="GLHYDRLASE2"/>
</dbReference>
<dbReference type="RefSeq" id="WP_009137243.1">
    <property type="nucleotide sequence ID" value="NZ_JH594596.1"/>
</dbReference>
<dbReference type="PROSITE" id="PS51257">
    <property type="entry name" value="PROKAR_LIPOPROTEIN"/>
    <property type="match status" value="1"/>
</dbReference>
<dbReference type="Gene3D" id="3.20.20.80">
    <property type="entry name" value="Glycosidases"/>
    <property type="match status" value="1"/>
</dbReference>
<dbReference type="Pfam" id="PF18565">
    <property type="entry name" value="Glyco_hydro2_C5"/>
    <property type="match status" value="1"/>
</dbReference>
<dbReference type="InterPro" id="IPR051913">
    <property type="entry name" value="GH2_Domain-Containing"/>
</dbReference>
<evidence type="ECO:0000313" key="9">
    <source>
        <dbReference type="EMBL" id="EHP46479.1"/>
    </source>
</evidence>
<dbReference type="InterPro" id="IPR013783">
    <property type="entry name" value="Ig-like_fold"/>
</dbReference>
<evidence type="ECO:0000256" key="3">
    <source>
        <dbReference type="ARBA" id="ARBA00023295"/>
    </source>
</evidence>
<evidence type="ECO:0000313" key="10">
    <source>
        <dbReference type="Proteomes" id="UP000004892"/>
    </source>
</evidence>